<dbReference type="RefSeq" id="WP_229669573.1">
    <property type="nucleotide sequence ID" value="NZ_BMMZ01000001.1"/>
</dbReference>
<evidence type="ECO:0000313" key="12">
    <source>
        <dbReference type="Proteomes" id="UP000613840"/>
    </source>
</evidence>
<comment type="similarity">
    <text evidence="2">Belongs to the major facilitator superfamily. TCR/Tet family.</text>
</comment>
<evidence type="ECO:0000256" key="6">
    <source>
        <dbReference type="ARBA" id="ARBA00022989"/>
    </source>
</evidence>
<evidence type="ECO:0000256" key="2">
    <source>
        <dbReference type="ARBA" id="ARBA00007520"/>
    </source>
</evidence>
<feature type="transmembrane region" description="Helical" evidence="9">
    <location>
        <begin position="410"/>
        <end position="431"/>
    </location>
</feature>
<dbReference type="Gene3D" id="1.20.1720.10">
    <property type="entry name" value="Multidrug resistance protein D"/>
    <property type="match status" value="1"/>
</dbReference>
<dbReference type="EMBL" id="BMMZ01000001">
    <property type="protein sequence ID" value="GGL46360.1"/>
    <property type="molecule type" value="Genomic_DNA"/>
</dbReference>
<dbReference type="PROSITE" id="PS00216">
    <property type="entry name" value="SUGAR_TRANSPORT_1"/>
    <property type="match status" value="1"/>
</dbReference>
<dbReference type="PANTHER" id="PTHR42718">
    <property type="entry name" value="MAJOR FACILITATOR SUPERFAMILY MULTIDRUG TRANSPORTER MFSC"/>
    <property type="match status" value="1"/>
</dbReference>
<protein>
    <recommendedName>
        <fullName evidence="10">Major facilitator superfamily (MFS) profile domain-containing protein</fullName>
    </recommendedName>
</protein>
<evidence type="ECO:0000256" key="1">
    <source>
        <dbReference type="ARBA" id="ARBA00004651"/>
    </source>
</evidence>
<proteinExistence type="inferred from homology"/>
<feature type="transmembrane region" description="Helical" evidence="9">
    <location>
        <begin position="452"/>
        <end position="470"/>
    </location>
</feature>
<feature type="domain" description="Major facilitator superfamily (MFS) profile" evidence="10">
    <location>
        <begin position="64"/>
        <end position="505"/>
    </location>
</feature>
<dbReference type="Pfam" id="PF07690">
    <property type="entry name" value="MFS_1"/>
    <property type="match status" value="1"/>
</dbReference>
<comment type="caution">
    <text evidence="11">The sequence shown here is derived from an EMBL/GenBank/DDBJ whole genome shotgun (WGS) entry which is preliminary data.</text>
</comment>
<feature type="transmembrane region" description="Helical" evidence="9">
    <location>
        <begin position="387"/>
        <end position="404"/>
    </location>
</feature>
<keyword evidence="4" id="KW-1003">Cell membrane</keyword>
<evidence type="ECO:0000256" key="5">
    <source>
        <dbReference type="ARBA" id="ARBA00022692"/>
    </source>
</evidence>
<accession>A0A917S099</accession>
<reference evidence="11" key="1">
    <citation type="journal article" date="2014" name="Int. J. Syst. Evol. Microbiol.">
        <title>Complete genome sequence of Corynebacterium casei LMG S-19264T (=DSM 44701T), isolated from a smear-ripened cheese.</title>
        <authorList>
            <consortium name="US DOE Joint Genome Institute (JGI-PGF)"/>
            <person name="Walter F."/>
            <person name="Albersmeier A."/>
            <person name="Kalinowski J."/>
            <person name="Ruckert C."/>
        </authorList>
    </citation>
    <scope>NUCLEOTIDE SEQUENCE</scope>
    <source>
        <strain evidence="11">CGMCC 4.7306</strain>
    </source>
</reference>
<keyword evidence="3" id="KW-0813">Transport</keyword>
<keyword evidence="5 9" id="KW-0812">Transmembrane</keyword>
<feature type="transmembrane region" description="Helical" evidence="9">
    <location>
        <begin position="130"/>
        <end position="149"/>
    </location>
</feature>
<reference evidence="11" key="2">
    <citation type="submission" date="2020-09" db="EMBL/GenBank/DDBJ databases">
        <authorList>
            <person name="Sun Q."/>
            <person name="Zhou Y."/>
        </authorList>
    </citation>
    <scope>NUCLEOTIDE SEQUENCE</scope>
    <source>
        <strain evidence="11">CGMCC 4.7306</strain>
    </source>
</reference>
<feature type="transmembrane region" description="Helical" evidence="9">
    <location>
        <begin position="218"/>
        <end position="238"/>
    </location>
</feature>
<feature type="transmembrane region" description="Helical" evidence="9">
    <location>
        <begin position="63"/>
        <end position="87"/>
    </location>
</feature>
<name>A0A917S099_9ACTN</name>
<feature type="transmembrane region" description="Helical" evidence="9">
    <location>
        <begin position="188"/>
        <end position="212"/>
    </location>
</feature>
<keyword evidence="12" id="KW-1185">Reference proteome</keyword>
<dbReference type="GO" id="GO:0022857">
    <property type="term" value="F:transmembrane transporter activity"/>
    <property type="evidence" value="ECO:0007669"/>
    <property type="project" value="InterPro"/>
</dbReference>
<dbReference type="InterPro" id="IPR020846">
    <property type="entry name" value="MFS_dom"/>
</dbReference>
<evidence type="ECO:0000256" key="3">
    <source>
        <dbReference type="ARBA" id="ARBA00022448"/>
    </source>
</evidence>
<feature type="transmembrane region" description="Helical" evidence="9">
    <location>
        <begin position="476"/>
        <end position="498"/>
    </location>
</feature>
<evidence type="ECO:0000256" key="4">
    <source>
        <dbReference type="ARBA" id="ARBA00022475"/>
    </source>
</evidence>
<feature type="region of interest" description="Disordered" evidence="8">
    <location>
        <begin position="27"/>
        <end position="55"/>
    </location>
</feature>
<dbReference type="InterPro" id="IPR036259">
    <property type="entry name" value="MFS_trans_sf"/>
</dbReference>
<comment type="subcellular location">
    <subcellularLocation>
        <location evidence="1">Cell membrane</location>
        <topology evidence="1">Multi-pass membrane protein</topology>
    </subcellularLocation>
</comment>
<keyword evidence="6 9" id="KW-1133">Transmembrane helix</keyword>
<dbReference type="SUPFAM" id="SSF103473">
    <property type="entry name" value="MFS general substrate transporter"/>
    <property type="match status" value="1"/>
</dbReference>
<feature type="transmembrane region" description="Helical" evidence="9">
    <location>
        <begin position="354"/>
        <end position="375"/>
    </location>
</feature>
<feature type="transmembrane region" description="Helical" evidence="9">
    <location>
        <begin position="318"/>
        <end position="342"/>
    </location>
</feature>
<evidence type="ECO:0000256" key="7">
    <source>
        <dbReference type="ARBA" id="ARBA00023136"/>
    </source>
</evidence>
<dbReference type="AlphaFoldDB" id="A0A917S099"/>
<dbReference type="PROSITE" id="PS50850">
    <property type="entry name" value="MFS"/>
    <property type="match status" value="1"/>
</dbReference>
<evidence type="ECO:0000313" key="11">
    <source>
        <dbReference type="EMBL" id="GGL46360.1"/>
    </source>
</evidence>
<keyword evidence="7 9" id="KW-0472">Membrane</keyword>
<evidence type="ECO:0000256" key="9">
    <source>
        <dbReference type="SAM" id="Phobius"/>
    </source>
</evidence>
<organism evidence="11 12">
    <name type="scientific">Microlunatus endophyticus</name>
    <dbReference type="NCBI Taxonomy" id="1716077"/>
    <lineage>
        <taxon>Bacteria</taxon>
        <taxon>Bacillati</taxon>
        <taxon>Actinomycetota</taxon>
        <taxon>Actinomycetes</taxon>
        <taxon>Propionibacteriales</taxon>
        <taxon>Propionibacteriaceae</taxon>
        <taxon>Microlunatus</taxon>
    </lineage>
</organism>
<evidence type="ECO:0000259" key="10">
    <source>
        <dbReference type="PROSITE" id="PS50850"/>
    </source>
</evidence>
<dbReference type="InterPro" id="IPR011701">
    <property type="entry name" value="MFS"/>
</dbReference>
<dbReference type="PRINTS" id="PR01035">
    <property type="entry name" value="TCRTETA"/>
</dbReference>
<dbReference type="InterPro" id="IPR001958">
    <property type="entry name" value="Tet-R_TetA/multi-R_MdtG-like"/>
</dbReference>
<dbReference type="Gene3D" id="1.20.1250.20">
    <property type="entry name" value="MFS general substrate transporter like domains"/>
    <property type="match status" value="1"/>
</dbReference>
<feature type="transmembrane region" description="Helical" evidence="9">
    <location>
        <begin position="250"/>
        <end position="271"/>
    </location>
</feature>
<feature type="transmembrane region" description="Helical" evidence="9">
    <location>
        <begin position="277"/>
        <end position="297"/>
    </location>
</feature>
<dbReference type="InterPro" id="IPR005829">
    <property type="entry name" value="Sugar_transporter_CS"/>
</dbReference>
<gene>
    <name evidence="11" type="ORF">GCM10011575_00430</name>
</gene>
<sequence length="507" mass="53012">MLREHVHPEPVLTNPVLTNPTVASARTGERVEVPVTARPGTVAAPAKPTPPALPDEPLPRRRLVFGIVAMALFMASVDQTVVATALAAIQKDLGASIEWSGWTITIYSLGQVLVLPLAGKFADMFGRKRVFLTAAAVFTIASLCCGLVHNIALLVVLRAIQSIGGGSFLPSASGIVADHFGRNRDRALGMFTSIFPIGGIVGPILGGVFVTYWSWRGIFLVNVPIGAALIILGLIFLPESVRTKGKSIDLYGLLLMGVLILGTMLGVTHLGNSNGSVLSLGFIVPEVIAVVALVLFLRHASRGKAPFIPMNLLRGRGFGVMNLINFLQGAAAIGFGALVPLYAESRYGVPTLQAGTLLTARAIGMICVAGLATFALRRTGYRPPMTIGFSLLIVGMLGTAIGAPQGVTPFAWLSIASGICGVGMGLALPAANNAILQLAPDQVAGISGMRGMFRQGGSIIAVSIATAIIARSSEHGLTLGHVFIGFACLMVIVLPLIYKVPEHRGGW</sequence>
<feature type="transmembrane region" description="Helical" evidence="9">
    <location>
        <begin position="99"/>
        <end position="118"/>
    </location>
</feature>
<dbReference type="Proteomes" id="UP000613840">
    <property type="component" value="Unassembled WGS sequence"/>
</dbReference>
<dbReference type="GO" id="GO:0005886">
    <property type="term" value="C:plasma membrane"/>
    <property type="evidence" value="ECO:0007669"/>
    <property type="project" value="UniProtKB-SubCell"/>
</dbReference>
<dbReference type="PANTHER" id="PTHR42718:SF46">
    <property type="entry name" value="BLR6921 PROTEIN"/>
    <property type="match status" value="1"/>
</dbReference>
<evidence type="ECO:0000256" key="8">
    <source>
        <dbReference type="SAM" id="MobiDB-lite"/>
    </source>
</evidence>